<evidence type="ECO:0000256" key="7">
    <source>
        <dbReference type="ARBA" id="ARBA00022827"/>
    </source>
</evidence>
<gene>
    <name evidence="11" type="ORF">HMPREF0551_0698</name>
</gene>
<dbReference type="GO" id="GO:0032259">
    <property type="term" value="P:methylation"/>
    <property type="evidence" value="ECO:0007669"/>
    <property type="project" value="UniProtKB-KW"/>
</dbReference>
<dbReference type="GO" id="GO:0008168">
    <property type="term" value="F:methyltransferase activity"/>
    <property type="evidence" value="ECO:0007669"/>
    <property type="project" value="UniProtKB-KW"/>
</dbReference>
<keyword evidence="8" id="KW-0560">Oxidoreductase</keyword>
<organism evidence="11 12">
    <name type="scientific">Lautropia mirabilis ATCC 51599</name>
    <dbReference type="NCBI Taxonomy" id="887898"/>
    <lineage>
        <taxon>Bacteria</taxon>
        <taxon>Pseudomonadati</taxon>
        <taxon>Pseudomonadota</taxon>
        <taxon>Betaproteobacteria</taxon>
        <taxon>Burkholderiales</taxon>
        <taxon>Burkholderiaceae</taxon>
        <taxon>Lautropia</taxon>
    </lineage>
</organism>
<dbReference type="eggNOG" id="COG0665">
    <property type="taxonomic scope" value="Bacteria"/>
</dbReference>
<evidence type="ECO:0000256" key="6">
    <source>
        <dbReference type="ARBA" id="ARBA00022694"/>
    </source>
</evidence>
<evidence type="ECO:0000256" key="9">
    <source>
        <dbReference type="ARBA" id="ARBA00023268"/>
    </source>
</evidence>
<evidence type="ECO:0000256" key="4">
    <source>
        <dbReference type="ARBA" id="ARBA00022679"/>
    </source>
</evidence>
<dbReference type="GO" id="GO:0008033">
    <property type="term" value="P:tRNA processing"/>
    <property type="evidence" value="ECO:0007669"/>
    <property type="project" value="UniProtKB-KW"/>
</dbReference>
<evidence type="ECO:0000256" key="1">
    <source>
        <dbReference type="ARBA" id="ARBA00022490"/>
    </source>
</evidence>
<keyword evidence="6" id="KW-0819">tRNA processing</keyword>
<keyword evidence="4" id="KW-0808">Transferase</keyword>
<dbReference type="AlphaFoldDB" id="E7RVI6"/>
<keyword evidence="12" id="KW-1185">Reference proteome</keyword>
<dbReference type="InterPro" id="IPR036188">
    <property type="entry name" value="FAD/NAD-bd_sf"/>
</dbReference>
<name>E7RVI6_9BURK</name>
<dbReference type="GO" id="GO:0005737">
    <property type="term" value="C:cytoplasm"/>
    <property type="evidence" value="ECO:0007669"/>
    <property type="project" value="TreeGrafter"/>
</dbReference>
<evidence type="ECO:0000313" key="11">
    <source>
        <dbReference type="EMBL" id="EFV95790.1"/>
    </source>
</evidence>
<feature type="domain" description="FAD dependent oxidoreductase" evidence="10">
    <location>
        <begin position="4"/>
        <end position="352"/>
    </location>
</feature>
<keyword evidence="7" id="KW-0274">FAD</keyword>
<comment type="caution">
    <text evidence="11">The sequence shown here is derived from an EMBL/GenBank/DDBJ whole genome shotgun (WGS) entry which is preliminary data.</text>
</comment>
<dbReference type="Gene3D" id="3.50.50.60">
    <property type="entry name" value="FAD/NAD(P)-binding domain"/>
    <property type="match status" value="2"/>
</dbReference>
<evidence type="ECO:0000256" key="2">
    <source>
        <dbReference type="ARBA" id="ARBA00022603"/>
    </source>
</evidence>
<dbReference type="STRING" id="887898.HMPREF0551_0698"/>
<accession>E7RVI6</accession>
<dbReference type="Pfam" id="PF01266">
    <property type="entry name" value="DAO"/>
    <property type="match status" value="1"/>
</dbReference>
<evidence type="ECO:0000313" key="12">
    <source>
        <dbReference type="Proteomes" id="UP000011021"/>
    </source>
</evidence>
<keyword evidence="3" id="KW-0285">Flavoprotein</keyword>
<keyword evidence="2" id="KW-0489">Methyltransferase</keyword>
<evidence type="ECO:0000259" key="10">
    <source>
        <dbReference type="Pfam" id="PF01266"/>
    </source>
</evidence>
<dbReference type="PANTHER" id="PTHR13847">
    <property type="entry name" value="SARCOSINE DEHYDROGENASE-RELATED"/>
    <property type="match status" value="1"/>
</dbReference>
<dbReference type="Proteomes" id="UP000011021">
    <property type="component" value="Unassembled WGS sequence"/>
</dbReference>
<dbReference type="RefSeq" id="WP_005672826.1">
    <property type="nucleotide sequence ID" value="NZ_CP146288.1"/>
</dbReference>
<dbReference type="HOGENOM" id="CLU_701682_0_0_4"/>
<protein>
    <submittedName>
        <fullName evidence="11">Putative tRNA U-34 5-methylaminomethyl-2-thiouridine biosynthesis protein MnmC</fullName>
    </submittedName>
</protein>
<evidence type="ECO:0000256" key="3">
    <source>
        <dbReference type="ARBA" id="ARBA00022630"/>
    </source>
</evidence>
<dbReference type="InterPro" id="IPR006076">
    <property type="entry name" value="FAD-dep_OxRdtase"/>
</dbReference>
<evidence type="ECO:0000256" key="8">
    <source>
        <dbReference type="ARBA" id="ARBA00023002"/>
    </source>
</evidence>
<dbReference type="SUPFAM" id="SSF51905">
    <property type="entry name" value="FAD/NAD(P)-binding domain"/>
    <property type="match status" value="1"/>
</dbReference>
<keyword evidence="5" id="KW-0949">S-adenosyl-L-methionine</keyword>
<proteinExistence type="predicted"/>
<sequence length="393" mass="42420">MKQVVIIGGGLAGCASAEAFSRRGWQVLVLEARDRLGGAVAGLPLIAQHPGLTPDFDLRSRLLVQAMQLHGRLRAGPAADLVSAFEVCGRLQPMDRARAERCVAPVDRAVARVEESPQGDWGVWFPDCAAVSPRRWWQAVQQRLGVSVSMGIRVGRVDATATGWRVVDDQGNNVADADVVVLACREQALTLAGMQEADHGRLRLSAARVWLARADGGPPDEDPGHPALLPMTSGRGLVLTRPGSFWLRSEEVHAHWLQAGEADSDEDPDIRAFLERPESWQPSAIGERLQLRDNLPMIGPAPDLAAIAARADNLARNDRLPMPQREGLYLLTGMAGRGALYAAIGAEMIAARACGEPDVVDARLAAAVSPARFIKRRLQRAWSGRGKDQGRSL</sequence>
<dbReference type="PANTHER" id="PTHR13847:SF283">
    <property type="entry name" value="TRNA 5-METHYLAMINOMETHYL-2-THIOURIDINE BIOSYNTHESIS BIFUNCTIONAL PROTEIN MNMC"/>
    <property type="match status" value="1"/>
</dbReference>
<keyword evidence="1" id="KW-0963">Cytoplasm</keyword>
<reference evidence="11 12" key="1">
    <citation type="submission" date="2010-12" db="EMBL/GenBank/DDBJ databases">
        <authorList>
            <person name="Muzny D."/>
            <person name="Qin X."/>
            <person name="Deng J."/>
            <person name="Jiang H."/>
            <person name="Liu Y."/>
            <person name="Qu J."/>
            <person name="Song X.-Z."/>
            <person name="Zhang L."/>
            <person name="Thornton R."/>
            <person name="Coyle M."/>
            <person name="Francisco L."/>
            <person name="Jackson L."/>
            <person name="Javaid M."/>
            <person name="Korchina V."/>
            <person name="Kovar C."/>
            <person name="Mata R."/>
            <person name="Mathew T."/>
            <person name="Ngo R."/>
            <person name="Nguyen L."/>
            <person name="Nguyen N."/>
            <person name="Okwuonu G."/>
            <person name="Ongeri F."/>
            <person name="Pham C."/>
            <person name="Simmons D."/>
            <person name="Wilczek-Boney K."/>
            <person name="Hale W."/>
            <person name="Jakkamsetti A."/>
            <person name="Pham P."/>
            <person name="Ruth R."/>
            <person name="San Lucas F."/>
            <person name="Warren J."/>
            <person name="Zhang J."/>
            <person name="Zhao Z."/>
            <person name="Zhou C."/>
            <person name="Zhu D."/>
            <person name="Lee S."/>
            <person name="Bess C."/>
            <person name="Blankenburg K."/>
            <person name="Forbes L."/>
            <person name="Fu Q."/>
            <person name="Gubbala S."/>
            <person name="Hirani K."/>
            <person name="Jayaseelan J.C."/>
            <person name="Lara F."/>
            <person name="Munidasa M."/>
            <person name="Palculict T."/>
            <person name="Patil S."/>
            <person name="Pu L.-L."/>
            <person name="Saada N."/>
            <person name="Tang L."/>
            <person name="Weissenberger G."/>
            <person name="Zhu Y."/>
            <person name="Hemphill L."/>
            <person name="Shang Y."/>
            <person name="Youmans B."/>
            <person name="Ayvaz T."/>
            <person name="Ross M."/>
            <person name="Santibanez J."/>
            <person name="Aqrawi P."/>
            <person name="Gross S."/>
            <person name="Joshi V."/>
            <person name="Fowler G."/>
            <person name="Nazareth L."/>
            <person name="Reid J."/>
            <person name="Worley K."/>
            <person name="Petrosino J."/>
            <person name="Highlander S."/>
            <person name="Gibbs R."/>
        </authorList>
    </citation>
    <scope>NUCLEOTIDE SEQUENCE [LARGE SCALE GENOMIC DNA]</scope>
    <source>
        <strain evidence="11 12">ATCC 51599</strain>
    </source>
</reference>
<dbReference type="GO" id="GO:0016491">
    <property type="term" value="F:oxidoreductase activity"/>
    <property type="evidence" value="ECO:0007669"/>
    <property type="project" value="UniProtKB-KW"/>
</dbReference>
<dbReference type="EMBL" id="AEQP01000002">
    <property type="protein sequence ID" value="EFV95790.1"/>
    <property type="molecule type" value="Genomic_DNA"/>
</dbReference>
<keyword evidence="9" id="KW-0511">Multifunctional enzyme</keyword>
<evidence type="ECO:0000256" key="5">
    <source>
        <dbReference type="ARBA" id="ARBA00022691"/>
    </source>
</evidence>